<sequence length="62" mass="7060">MARNTGDNFRKGAVTGRTQFERPDGHYQKRDERTGHFMEVKQSEGKFKGVATEPDGRDTENS</sequence>
<evidence type="ECO:0000313" key="3">
    <source>
        <dbReference type="Proteomes" id="UP000582090"/>
    </source>
</evidence>
<dbReference type="EMBL" id="JACIDW010000003">
    <property type="protein sequence ID" value="MBB3964116.1"/>
    <property type="molecule type" value="Genomic_DNA"/>
</dbReference>
<evidence type="ECO:0000256" key="1">
    <source>
        <dbReference type="SAM" id="MobiDB-lite"/>
    </source>
</evidence>
<dbReference type="RefSeq" id="WP_183899753.1">
    <property type="nucleotide sequence ID" value="NZ_JACIDW010000003.1"/>
</dbReference>
<protein>
    <submittedName>
        <fullName evidence="2">Uncharacterized protein</fullName>
    </submittedName>
</protein>
<name>A0A7W6CXB0_9HYPH</name>
<evidence type="ECO:0000313" key="2">
    <source>
        <dbReference type="EMBL" id="MBB3964116.1"/>
    </source>
</evidence>
<keyword evidence="3" id="KW-1185">Reference proteome</keyword>
<feature type="region of interest" description="Disordered" evidence="1">
    <location>
        <begin position="1"/>
        <end position="62"/>
    </location>
</feature>
<proteinExistence type="predicted"/>
<reference evidence="2 3" key="1">
    <citation type="submission" date="2020-08" db="EMBL/GenBank/DDBJ databases">
        <title>Genomic Encyclopedia of Type Strains, Phase IV (KMG-IV): sequencing the most valuable type-strain genomes for metagenomic binning, comparative biology and taxonomic classification.</title>
        <authorList>
            <person name="Goeker M."/>
        </authorList>
    </citation>
    <scope>NUCLEOTIDE SEQUENCE [LARGE SCALE GENOMIC DNA]</scope>
    <source>
        <strain evidence="2 3">DSM 26575</strain>
    </source>
</reference>
<dbReference type="AlphaFoldDB" id="A0A7W6CXB0"/>
<accession>A0A7W6CXB0</accession>
<organism evidence="2 3">
    <name type="scientific">Rhizobium metallidurans</name>
    <dbReference type="NCBI Taxonomy" id="1265931"/>
    <lineage>
        <taxon>Bacteria</taxon>
        <taxon>Pseudomonadati</taxon>
        <taxon>Pseudomonadota</taxon>
        <taxon>Alphaproteobacteria</taxon>
        <taxon>Hyphomicrobiales</taxon>
        <taxon>Rhizobiaceae</taxon>
        <taxon>Rhizobium/Agrobacterium group</taxon>
        <taxon>Rhizobium</taxon>
    </lineage>
</organism>
<dbReference type="Proteomes" id="UP000582090">
    <property type="component" value="Unassembled WGS sequence"/>
</dbReference>
<comment type="caution">
    <text evidence="2">The sequence shown here is derived from an EMBL/GenBank/DDBJ whole genome shotgun (WGS) entry which is preliminary data.</text>
</comment>
<feature type="compositionally biased region" description="Basic and acidic residues" evidence="1">
    <location>
        <begin position="19"/>
        <end position="47"/>
    </location>
</feature>
<gene>
    <name evidence="2" type="ORF">GGQ67_001755</name>
</gene>